<dbReference type="GO" id="GO:1901137">
    <property type="term" value="P:carbohydrate derivative biosynthetic process"/>
    <property type="evidence" value="ECO:0007669"/>
    <property type="project" value="UniProtKB-ARBA"/>
</dbReference>
<dbReference type="EMBL" id="MFAZ01000027">
    <property type="protein sequence ID" value="OGD86874.1"/>
    <property type="molecule type" value="Genomic_DNA"/>
</dbReference>
<proteinExistence type="predicted"/>
<feature type="domain" description="Glycosyltransferase family 28 N-terminal" evidence="3">
    <location>
        <begin position="8"/>
        <end position="145"/>
    </location>
</feature>
<dbReference type="GO" id="GO:0005975">
    <property type="term" value="P:carbohydrate metabolic process"/>
    <property type="evidence" value="ECO:0007669"/>
    <property type="project" value="InterPro"/>
</dbReference>
<dbReference type="PANTHER" id="PTHR21015:SF22">
    <property type="entry name" value="GLYCOSYLTRANSFERASE"/>
    <property type="match status" value="1"/>
</dbReference>
<evidence type="ECO:0000256" key="2">
    <source>
        <dbReference type="ARBA" id="ARBA00022679"/>
    </source>
</evidence>
<protein>
    <recommendedName>
        <fullName evidence="7">UDP-N-acetylglucosamine--N-acetylmuramyl-(pentapeptide) pyrophosphoryl-undecaprenol N-acetylglucosamine transferase</fullName>
    </recommendedName>
</protein>
<evidence type="ECO:0000259" key="3">
    <source>
        <dbReference type="Pfam" id="PF03033"/>
    </source>
</evidence>
<dbReference type="PANTHER" id="PTHR21015">
    <property type="entry name" value="UDP-N-ACETYLGLUCOSAMINE--N-ACETYLMURAMYL-(PENTAPEPTIDE) PYROPHOSPHORYL-UNDECAPRENOL N-ACETYLGLUCOSAMINE TRANSFERASE 1"/>
    <property type="match status" value="1"/>
</dbReference>
<name>A0A1F5G4Y8_9BACT</name>
<dbReference type="InterPro" id="IPR004276">
    <property type="entry name" value="GlycoTrans_28_N"/>
</dbReference>
<keyword evidence="1" id="KW-0328">Glycosyltransferase</keyword>
<dbReference type="SUPFAM" id="SSF53756">
    <property type="entry name" value="UDP-Glycosyltransferase/glycogen phosphorylase"/>
    <property type="match status" value="1"/>
</dbReference>
<dbReference type="Pfam" id="PF03033">
    <property type="entry name" value="Glyco_transf_28"/>
    <property type="match status" value="1"/>
</dbReference>
<dbReference type="GO" id="GO:0016758">
    <property type="term" value="F:hexosyltransferase activity"/>
    <property type="evidence" value="ECO:0007669"/>
    <property type="project" value="InterPro"/>
</dbReference>
<dbReference type="Gene3D" id="3.40.50.2000">
    <property type="entry name" value="Glycogen Phosphorylase B"/>
    <property type="match status" value="2"/>
</dbReference>
<gene>
    <name evidence="5" type="ORF">A2870_03215</name>
</gene>
<dbReference type="AlphaFoldDB" id="A0A1F5G4Y8"/>
<sequence length="369" mass="40884">MNKIVLCGGHLSPALAVIEALEGEDLEIIFFGRRHVTEGHKNLSSEYSEVTKTKATFIGITTGRLQRKFTPFMLISLLKLPLGFIQSLYFLLKFKPDLIVSFGSYHSVPTVIAGWLLKIKSIAHEQASIPGLATKINSHFVRKIFLTWPESSKYISGPKTQIVGNLTRKLVFAKTAKSREIKNFLKSDGPKIFITGGNQGSHFINKIIFEALPKLKKYKIIHQVGRTNFKGDLDHAKQISKPWYLPLGFIPSQDIGAIFNSADLVIGRSGANTVWELALLAKISILIPLPHSAYGEQEQNAANLQKAGSSAVINQQDASPNKLIGTIDEMIKNQEVYQNKARELSKKLPSNGIGIVKKYILKTLHAQST</sequence>
<dbReference type="CDD" id="cd03785">
    <property type="entry name" value="GT28_MurG"/>
    <property type="match status" value="1"/>
</dbReference>
<dbReference type="STRING" id="1797711.A2870_03215"/>
<dbReference type="Pfam" id="PF04101">
    <property type="entry name" value="Glyco_tran_28_C"/>
    <property type="match status" value="1"/>
</dbReference>
<evidence type="ECO:0000313" key="6">
    <source>
        <dbReference type="Proteomes" id="UP000179102"/>
    </source>
</evidence>
<reference evidence="5 6" key="1">
    <citation type="journal article" date="2016" name="Nat. Commun.">
        <title>Thousands of microbial genomes shed light on interconnected biogeochemical processes in an aquifer system.</title>
        <authorList>
            <person name="Anantharaman K."/>
            <person name="Brown C.T."/>
            <person name="Hug L.A."/>
            <person name="Sharon I."/>
            <person name="Castelle C.J."/>
            <person name="Probst A.J."/>
            <person name="Thomas B.C."/>
            <person name="Singh A."/>
            <person name="Wilkins M.J."/>
            <person name="Karaoz U."/>
            <person name="Brodie E.L."/>
            <person name="Williams K.H."/>
            <person name="Hubbard S.S."/>
            <person name="Banfield J.F."/>
        </authorList>
    </citation>
    <scope>NUCLEOTIDE SEQUENCE [LARGE SCALE GENOMIC DNA]</scope>
</reference>
<evidence type="ECO:0000313" key="5">
    <source>
        <dbReference type="EMBL" id="OGD86874.1"/>
    </source>
</evidence>
<dbReference type="Proteomes" id="UP000179102">
    <property type="component" value="Unassembled WGS sequence"/>
</dbReference>
<comment type="caution">
    <text evidence="5">The sequence shown here is derived from an EMBL/GenBank/DDBJ whole genome shotgun (WGS) entry which is preliminary data.</text>
</comment>
<dbReference type="InterPro" id="IPR007235">
    <property type="entry name" value="Glyco_trans_28_C"/>
</dbReference>
<keyword evidence="2" id="KW-0808">Transferase</keyword>
<feature type="domain" description="Glycosyl transferase family 28 C-terminal" evidence="4">
    <location>
        <begin position="192"/>
        <end position="344"/>
    </location>
</feature>
<organism evidence="5 6">
    <name type="scientific">Candidatus Curtissbacteria bacterium RIFCSPHIGHO2_01_FULL_41_11</name>
    <dbReference type="NCBI Taxonomy" id="1797711"/>
    <lineage>
        <taxon>Bacteria</taxon>
        <taxon>Candidatus Curtissiibacteriota</taxon>
    </lineage>
</organism>
<evidence type="ECO:0000259" key="4">
    <source>
        <dbReference type="Pfam" id="PF04101"/>
    </source>
</evidence>
<accession>A0A1F5G4Y8</accession>
<evidence type="ECO:0000256" key="1">
    <source>
        <dbReference type="ARBA" id="ARBA00022676"/>
    </source>
</evidence>
<evidence type="ECO:0008006" key="7">
    <source>
        <dbReference type="Google" id="ProtNLM"/>
    </source>
</evidence>